<dbReference type="PRINTS" id="PR00380">
    <property type="entry name" value="KINESINHEAVY"/>
</dbReference>
<dbReference type="GO" id="GO:0007018">
    <property type="term" value="P:microtubule-based movement"/>
    <property type="evidence" value="ECO:0007669"/>
    <property type="project" value="InterPro"/>
</dbReference>
<evidence type="ECO:0000256" key="8">
    <source>
        <dbReference type="ARBA" id="ARBA00034704"/>
    </source>
</evidence>
<evidence type="ECO:0000313" key="15">
    <source>
        <dbReference type="Proteomes" id="UP000094285"/>
    </source>
</evidence>
<dbReference type="GeneID" id="30980303"/>
<evidence type="ECO:0000256" key="11">
    <source>
        <dbReference type="SAM" id="Coils"/>
    </source>
</evidence>
<accession>A0A1E4SNW0</accession>
<dbReference type="GO" id="GO:0008017">
    <property type="term" value="F:microtubule binding"/>
    <property type="evidence" value="ECO:0007669"/>
    <property type="project" value="InterPro"/>
</dbReference>
<dbReference type="PROSITE" id="PS50067">
    <property type="entry name" value="KINESIN_MOTOR_2"/>
    <property type="match status" value="1"/>
</dbReference>
<keyword evidence="4 9" id="KW-0547">Nucleotide-binding</keyword>
<evidence type="ECO:0000256" key="5">
    <source>
        <dbReference type="ARBA" id="ARBA00022840"/>
    </source>
</evidence>
<evidence type="ECO:0000256" key="9">
    <source>
        <dbReference type="PROSITE-ProRule" id="PRU00283"/>
    </source>
</evidence>
<evidence type="ECO:0000256" key="10">
    <source>
        <dbReference type="RuleBase" id="RU000394"/>
    </source>
</evidence>
<feature type="binding site" evidence="9">
    <location>
        <begin position="135"/>
        <end position="142"/>
    </location>
    <ligand>
        <name>ATP</name>
        <dbReference type="ChEBI" id="CHEBI:30616"/>
    </ligand>
</feature>
<evidence type="ECO:0000256" key="2">
    <source>
        <dbReference type="ARBA" id="ARBA00022490"/>
    </source>
</evidence>
<dbReference type="GO" id="GO:0072686">
    <property type="term" value="C:mitotic spindle"/>
    <property type="evidence" value="ECO:0007669"/>
    <property type="project" value="TreeGrafter"/>
</dbReference>
<dbReference type="AlphaFoldDB" id="A0A1E4SNW0"/>
<name>A0A1E4SNW0_9ASCO</name>
<dbReference type="PROSITE" id="PS00411">
    <property type="entry name" value="KINESIN_MOTOR_1"/>
    <property type="match status" value="1"/>
</dbReference>
<dbReference type="GO" id="GO:0008574">
    <property type="term" value="F:plus-end-directed microtubule motor activity"/>
    <property type="evidence" value="ECO:0007669"/>
    <property type="project" value="TreeGrafter"/>
</dbReference>
<comment type="similarity">
    <text evidence="8">Belongs to the TRAFAC class myosin-kinesin ATPase superfamily. Kinesin family. KIN-5/BimC subfamily.</text>
</comment>
<dbReference type="Pfam" id="PF00225">
    <property type="entry name" value="Kinesin"/>
    <property type="match status" value="1"/>
</dbReference>
<dbReference type="Gene3D" id="3.40.850.10">
    <property type="entry name" value="Kinesin motor domain"/>
    <property type="match status" value="1"/>
</dbReference>
<dbReference type="InterPro" id="IPR001752">
    <property type="entry name" value="Kinesin_motor_dom"/>
</dbReference>
<organism evidence="14 15">
    <name type="scientific">Suhomyces tanzawaensis NRRL Y-17324</name>
    <dbReference type="NCBI Taxonomy" id="984487"/>
    <lineage>
        <taxon>Eukaryota</taxon>
        <taxon>Fungi</taxon>
        <taxon>Dikarya</taxon>
        <taxon>Ascomycota</taxon>
        <taxon>Saccharomycotina</taxon>
        <taxon>Pichiomycetes</taxon>
        <taxon>Debaryomycetaceae</taxon>
        <taxon>Suhomyces</taxon>
    </lineage>
</organism>
<feature type="coiled-coil region" evidence="11">
    <location>
        <begin position="443"/>
        <end position="535"/>
    </location>
</feature>
<feature type="compositionally biased region" description="Polar residues" evidence="12">
    <location>
        <begin position="887"/>
        <end position="909"/>
    </location>
</feature>
<dbReference type="SUPFAM" id="SSF52540">
    <property type="entry name" value="P-loop containing nucleoside triphosphate hydrolases"/>
    <property type="match status" value="1"/>
</dbReference>
<dbReference type="GO" id="GO:0000073">
    <property type="term" value="P:initial mitotic spindle pole body separation"/>
    <property type="evidence" value="ECO:0007669"/>
    <property type="project" value="TreeGrafter"/>
</dbReference>
<feature type="region of interest" description="Disordered" evidence="12">
    <location>
        <begin position="44"/>
        <end position="86"/>
    </location>
</feature>
<keyword evidence="11" id="KW-0175">Coiled coil</keyword>
<protein>
    <recommendedName>
        <fullName evidence="10">Kinesin-like protein</fullName>
    </recommendedName>
</protein>
<dbReference type="GO" id="GO:0005524">
    <property type="term" value="F:ATP binding"/>
    <property type="evidence" value="ECO:0007669"/>
    <property type="project" value="UniProtKB-UniRule"/>
</dbReference>
<evidence type="ECO:0000313" key="14">
    <source>
        <dbReference type="EMBL" id="ODV81211.1"/>
    </source>
</evidence>
<feature type="compositionally biased region" description="Low complexity" evidence="12">
    <location>
        <begin position="53"/>
        <end position="65"/>
    </location>
</feature>
<dbReference type="GO" id="GO:0005876">
    <property type="term" value="C:spindle microtubule"/>
    <property type="evidence" value="ECO:0007669"/>
    <property type="project" value="TreeGrafter"/>
</dbReference>
<dbReference type="InterPro" id="IPR047149">
    <property type="entry name" value="KIF11-like"/>
</dbReference>
<reference evidence="15" key="1">
    <citation type="submission" date="2016-05" db="EMBL/GenBank/DDBJ databases">
        <title>Comparative genomics of biotechnologically important yeasts.</title>
        <authorList>
            <consortium name="DOE Joint Genome Institute"/>
            <person name="Riley R."/>
            <person name="Haridas S."/>
            <person name="Wolfe K.H."/>
            <person name="Lopes M.R."/>
            <person name="Hittinger C.T."/>
            <person name="Goker M."/>
            <person name="Salamov A."/>
            <person name="Wisecaver J."/>
            <person name="Long T.M."/>
            <person name="Aerts A.L."/>
            <person name="Barry K."/>
            <person name="Choi C."/>
            <person name="Clum A."/>
            <person name="Coughlan A.Y."/>
            <person name="Deshpande S."/>
            <person name="Douglass A.P."/>
            <person name="Hanson S.J."/>
            <person name="Klenk H.-P."/>
            <person name="Labutti K."/>
            <person name="Lapidus A."/>
            <person name="Lindquist E."/>
            <person name="Lipzen A."/>
            <person name="Meier-Kolthoff J.P."/>
            <person name="Ohm R.A."/>
            <person name="Otillar R.P."/>
            <person name="Pangilinan J."/>
            <person name="Peng Y."/>
            <person name="Rokas A."/>
            <person name="Rosa C.A."/>
            <person name="Scheuner C."/>
            <person name="Sibirny A.A."/>
            <person name="Slot J.C."/>
            <person name="Stielow J.B."/>
            <person name="Sun H."/>
            <person name="Kurtzman C.P."/>
            <person name="Blackwell M."/>
            <person name="Grigoriev I.V."/>
            <person name="Jeffries T.W."/>
        </authorList>
    </citation>
    <scope>NUCLEOTIDE SEQUENCE [LARGE SCALE GENOMIC DNA]</scope>
    <source>
        <strain evidence="15">NRRL Y-17324</strain>
    </source>
</reference>
<dbReference type="OrthoDB" id="3176171at2759"/>
<feature type="compositionally biased region" description="Basic and acidic residues" evidence="12">
    <location>
        <begin position="933"/>
        <end position="950"/>
    </location>
</feature>
<feature type="region of interest" description="Disordered" evidence="12">
    <location>
        <begin position="887"/>
        <end position="950"/>
    </location>
</feature>
<dbReference type="EMBL" id="KV453910">
    <property type="protein sequence ID" value="ODV81211.1"/>
    <property type="molecule type" value="Genomic_DNA"/>
</dbReference>
<dbReference type="InterPro" id="IPR027417">
    <property type="entry name" value="P-loop_NTPase"/>
</dbReference>
<gene>
    <name evidence="14" type="ORF">CANTADRAFT_10325</name>
</gene>
<dbReference type="InterPro" id="IPR036961">
    <property type="entry name" value="Kinesin_motor_dom_sf"/>
</dbReference>
<evidence type="ECO:0000256" key="7">
    <source>
        <dbReference type="ARBA" id="ARBA00023212"/>
    </source>
</evidence>
<dbReference type="RefSeq" id="XP_020066333.1">
    <property type="nucleotide sequence ID" value="XM_020206166.1"/>
</dbReference>
<evidence type="ECO:0000256" key="1">
    <source>
        <dbReference type="ARBA" id="ARBA00004245"/>
    </source>
</evidence>
<dbReference type="PANTHER" id="PTHR47970:SF12">
    <property type="entry name" value="KINESIN FAMILY MEMBER 11"/>
    <property type="match status" value="1"/>
</dbReference>
<evidence type="ECO:0000256" key="3">
    <source>
        <dbReference type="ARBA" id="ARBA00022701"/>
    </source>
</evidence>
<feature type="domain" description="Kinesin motor" evidence="13">
    <location>
        <begin position="3"/>
        <end position="424"/>
    </location>
</feature>
<evidence type="ECO:0000259" key="13">
    <source>
        <dbReference type="PROSITE" id="PS50067"/>
    </source>
</evidence>
<dbReference type="SMART" id="SM00129">
    <property type="entry name" value="KISc"/>
    <property type="match status" value="1"/>
</dbReference>
<evidence type="ECO:0000256" key="4">
    <source>
        <dbReference type="ARBA" id="ARBA00022741"/>
    </source>
</evidence>
<dbReference type="InterPro" id="IPR019821">
    <property type="entry name" value="Kinesin_motor_CS"/>
</dbReference>
<dbReference type="Proteomes" id="UP000094285">
    <property type="component" value="Unassembled WGS sequence"/>
</dbReference>
<evidence type="ECO:0000256" key="12">
    <source>
        <dbReference type="SAM" id="MobiDB-lite"/>
    </source>
</evidence>
<dbReference type="GO" id="GO:0005634">
    <property type="term" value="C:nucleus"/>
    <property type="evidence" value="ECO:0007669"/>
    <property type="project" value="TreeGrafter"/>
</dbReference>
<evidence type="ECO:0000256" key="6">
    <source>
        <dbReference type="ARBA" id="ARBA00023175"/>
    </source>
</evidence>
<keyword evidence="7" id="KW-0206">Cytoskeleton</keyword>
<comment type="subcellular location">
    <subcellularLocation>
        <location evidence="1">Cytoplasm</location>
        <location evidence="1">Cytoskeleton</location>
    </subcellularLocation>
</comment>
<dbReference type="FunFam" id="3.40.850.10:FF:000019">
    <property type="entry name" value="Kinesin-like protein KIN-5D"/>
    <property type="match status" value="1"/>
</dbReference>
<keyword evidence="3 10" id="KW-0493">Microtubule</keyword>
<keyword evidence="6 9" id="KW-0505">Motor protein</keyword>
<keyword evidence="2" id="KW-0963">Cytoplasm</keyword>
<feature type="compositionally biased region" description="Low complexity" evidence="12">
    <location>
        <begin position="75"/>
        <end position="85"/>
    </location>
</feature>
<keyword evidence="5 9" id="KW-0067">ATP-binding</keyword>
<dbReference type="PANTHER" id="PTHR47970">
    <property type="entry name" value="KINESIN-LIKE PROTEIN KIF11"/>
    <property type="match status" value="1"/>
</dbReference>
<dbReference type="STRING" id="984487.A0A1E4SNW0"/>
<sequence>MSNIQVVVRCRGRNSREVAAKSPIVIELPNDRYSVTDPYITINTAHHTGTNPASASQSASFSGQSSHERGGASVGTGSRRSSGPSPALPYANYKTYKVDQIYGSQADQGLVFDQVALPLFNDFMGGFNVTILAYGQTGTGKTYTMCGDQTGALMTPRVHGKGESPRVSPLVDLRPSKEAGIIPRVLIELFHRLRRDDYVVKCSFLELYNEELRDLLEDDTRASKLRIYENVSAQPNPKKPISKSSKGIIIQNLNEEYISSCNDGLKLLSKGLNKRKTASTKLNDVSSRSHTIFTINLYRKKAQEGTNAGSGGDELFKVSKMNLVDLAGSENINRSGAVNQRAKEAGLINQSLLTLGRVINCLSETSTATPASHIPYRESKLTRLLQDSIGGSTKTTLIANISPAKINIDETISTLDYASKAKNIKNVPQAGHDSELVMKKVLVKNLSQEIVKLNSDLLATRTKNGIWMNEDNYNEMNDENESLKSSLKESDLRNEGLTSKVGQLEDQLSERDLQILELQAKVTDLTKANSELKLDTDTVKHELAEKNEQVISLNGHITRINERFNNTSTKLTTVIYENLKKSIESINTITNNYDNAKNCDEILKLDNEMVRNINKFKQEVLERIRGINENVNSSFVKDLPEFLDQYNQSFNHINDIILSLNSNLVTNLSELKSANHSMAEYLTNHHLEKNADKLVTDFINKKLADDVEKLNLHVSAQVNGLIKDSQAKYQSLIKSSINQMATDLINSEKIQLNSFQKDWSEITSKALLSIEEDLTSYNSEDVKANNEHFDKLNQEAKTTLTTLNEKNSKSLASFVSFIEREEKGAHSILRKHLPAKLSQISNSIAENDSNINESLSGISRSLNEIKQFDTKNGFRVSPVKLMRSKSFQEASNSSIPSPNKAQRLLSLSPTKLKAPNGGQESFKSKIPQLTRTLENKENDGHQSKRRRVEE</sequence>
<proteinExistence type="inferred from homology"/>
<keyword evidence="15" id="KW-1185">Reference proteome</keyword>